<dbReference type="SUPFAM" id="SSF54909">
    <property type="entry name" value="Dimeric alpha+beta barrel"/>
    <property type="match status" value="1"/>
</dbReference>
<name>A0A1B0ZWD7_9RHOB</name>
<organism evidence="1 2">
    <name type="scientific">Phaeobacter gallaeciensis</name>
    <dbReference type="NCBI Taxonomy" id="60890"/>
    <lineage>
        <taxon>Bacteria</taxon>
        <taxon>Pseudomonadati</taxon>
        <taxon>Pseudomonadota</taxon>
        <taxon>Alphaproteobacteria</taxon>
        <taxon>Rhodobacterales</taxon>
        <taxon>Roseobacteraceae</taxon>
        <taxon>Phaeobacter</taxon>
    </lineage>
</organism>
<sequence>MTDTQTTPVAEIVTFTLANGITPAAFVEISRQSEAFVRAQPGFMFRRLSCGADGRWSDHVVWRDHAAAMAAAEAFPKQPFAAALMEAIEPGSIDMRHEDILWQMAA</sequence>
<protein>
    <recommendedName>
        <fullName evidence="3">ABM domain-containing protein</fullName>
    </recommendedName>
</protein>
<proteinExistence type="predicted"/>
<dbReference type="InterPro" id="IPR011008">
    <property type="entry name" value="Dimeric_a/b-barrel"/>
</dbReference>
<evidence type="ECO:0000313" key="2">
    <source>
        <dbReference type="Proteomes" id="UP000092565"/>
    </source>
</evidence>
<dbReference type="RefSeq" id="WP_065273148.1">
    <property type="nucleotide sequence ID" value="NZ_CP015124.1"/>
</dbReference>
<dbReference type="Proteomes" id="UP000092565">
    <property type="component" value="Chromosome"/>
</dbReference>
<dbReference type="EMBL" id="CP015124">
    <property type="protein sequence ID" value="ANP38496.1"/>
    <property type="molecule type" value="Genomic_DNA"/>
</dbReference>
<reference evidence="1 2" key="1">
    <citation type="submission" date="2016-04" db="EMBL/GenBank/DDBJ databases">
        <authorList>
            <person name="Evans L.H."/>
            <person name="Alamgir A."/>
            <person name="Owens N."/>
            <person name="Weber N.D."/>
            <person name="Virtaneva K."/>
            <person name="Barbian K."/>
            <person name="Babar A."/>
            <person name="Rosenke K."/>
        </authorList>
    </citation>
    <scope>NUCLEOTIDE SEQUENCE [LARGE SCALE GENOMIC DNA]</scope>
    <source>
        <strain evidence="1 2">JL2886</strain>
    </source>
</reference>
<accession>A0A1B0ZWD7</accession>
<keyword evidence="2" id="KW-1185">Reference proteome</keyword>
<evidence type="ECO:0008006" key="3">
    <source>
        <dbReference type="Google" id="ProtNLM"/>
    </source>
</evidence>
<evidence type="ECO:0000313" key="1">
    <source>
        <dbReference type="EMBL" id="ANP38496.1"/>
    </source>
</evidence>
<dbReference type="Gene3D" id="3.30.70.100">
    <property type="match status" value="1"/>
</dbReference>
<dbReference type="AlphaFoldDB" id="A0A1B0ZWD7"/>
<gene>
    <name evidence="1" type="ORF">JL2886_03623</name>
</gene>
<dbReference type="OrthoDB" id="1453400at2"/>